<keyword evidence="3" id="KW-0347">Helicase</keyword>
<dbReference type="GO" id="GO:0016787">
    <property type="term" value="F:hydrolase activity"/>
    <property type="evidence" value="ECO:0007669"/>
    <property type="project" value="UniProtKB-KW"/>
</dbReference>
<proteinExistence type="predicted"/>
<feature type="domain" description="Helicase ATP-binding" evidence="5">
    <location>
        <begin position="110"/>
        <end position="286"/>
    </location>
</feature>
<keyword evidence="4" id="KW-0067">ATP-binding</keyword>
<dbReference type="EMBL" id="FXTH01000021">
    <property type="protein sequence ID" value="SMO89996.1"/>
    <property type="molecule type" value="Genomic_DNA"/>
</dbReference>
<dbReference type="InterPro" id="IPR014001">
    <property type="entry name" value="Helicase_ATP-bd"/>
</dbReference>
<evidence type="ECO:0000313" key="8">
    <source>
        <dbReference type="Proteomes" id="UP000317593"/>
    </source>
</evidence>
<accession>A0A521F1Q1</accession>
<organism evidence="7 8">
    <name type="scientific">Fodinibius sediminis</name>
    <dbReference type="NCBI Taxonomy" id="1214077"/>
    <lineage>
        <taxon>Bacteria</taxon>
        <taxon>Pseudomonadati</taxon>
        <taxon>Balneolota</taxon>
        <taxon>Balneolia</taxon>
        <taxon>Balneolales</taxon>
        <taxon>Balneolaceae</taxon>
        <taxon>Fodinibius</taxon>
    </lineage>
</organism>
<dbReference type="Pfam" id="PF00176">
    <property type="entry name" value="SNF2-rel_dom"/>
    <property type="match status" value="1"/>
</dbReference>
<dbReference type="CDD" id="cd18011">
    <property type="entry name" value="DEXDc_RapA"/>
    <property type="match status" value="1"/>
</dbReference>
<dbReference type="SUPFAM" id="SSF52540">
    <property type="entry name" value="P-loop containing nucleoside triphosphate hydrolases"/>
    <property type="match status" value="1"/>
</dbReference>
<dbReference type="GO" id="GO:0005524">
    <property type="term" value="F:ATP binding"/>
    <property type="evidence" value="ECO:0007669"/>
    <property type="project" value="UniProtKB-KW"/>
</dbReference>
<dbReference type="Pfam" id="PF00271">
    <property type="entry name" value="Helicase_C"/>
    <property type="match status" value="1"/>
</dbReference>
<keyword evidence="2" id="KW-0378">Hydrolase</keyword>
<gene>
    <name evidence="7" type="ORF">SAMN06265218_12144</name>
</gene>
<keyword evidence="8" id="KW-1185">Reference proteome</keyword>
<dbReference type="InterPro" id="IPR057342">
    <property type="entry name" value="DEXDc_RapA"/>
</dbReference>
<dbReference type="PANTHER" id="PTHR45766:SF6">
    <property type="entry name" value="SWI_SNF-RELATED MATRIX-ASSOCIATED ACTIN-DEPENDENT REGULATOR OF CHROMATIN SUBFAMILY A-LIKE PROTEIN 1"/>
    <property type="match status" value="1"/>
</dbReference>
<dbReference type="SMART" id="SM00490">
    <property type="entry name" value="HELICc"/>
    <property type="match status" value="1"/>
</dbReference>
<dbReference type="AlphaFoldDB" id="A0A521F1Q1"/>
<feature type="domain" description="Helicase C-terminal" evidence="6">
    <location>
        <begin position="462"/>
        <end position="625"/>
    </location>
</feature>
<dbReference type="SMART" id="SM00487">
    <property type="entry name" value="DEXDc"/>
    <property type="match status" value="1"/>
</dbReference>
<dbReference type="GO" id="GO:0004386">
    <property type="term" value="F:helicase activity"/>
    <property type="evidence" value="ECO:0007669"/>
    <property type="project" value="UniProtKB-KW"/>
</dbReference>
<evidence type="ECO:0000256" key="4">
    <source>
        <dbReference type="ARBA" id="ARBA00022840"/>
    </source>
</evidence>
<dbReference type="InterPro" id="IPR000330">
    <property type="entry name" value="SNF2_N"/>
</dbReference>
<evidence type="ECO:0000256" key="1">
    <source>
        <dbReference type="ARBA" id="ARBA00022741"/>
    </source>
</evidence>
<dbReference type="PROSITE" id="PS51192">
    <property type="entry name" value="HELICASE_ATP_BIND_1"/>
    <property type="match status" value="1"/>
</dbReference>
<dbReference type="PANTHER" id="PTHR45766">
    <property type="entry name" value="DNA ANNEALING HELICASE AND ENDONUCLEASE ZRANB3 FAMILY MEMBER"/>
    <property type="match status" value="1"/>
</dbReference>
<dbReference type="RefSeq" id="WP_142715856.1">
    <property type="nucleotide sequence ID" value="NZ_FXTH01000021.1"/>
</dbReference>
<reference evidence="7 8" key="1">
    <citation type="submission" date="2017-05" db="EMBL/GenBank/DDBJ databases">
        <authorList>
            <person name="Varghese N."/>
            <person name="Submissions S."/>
        </authorList>
    </citation>
    <scope>NUCLEOTIDE SEQUENCE [LARGE SCALE GENOMIC DNA]</scope>
    <source>
        <strain evidence="7 8">DSM 21194</strain>
    </source>
</reference>
<dbReference type="Gene3D" id="3.40.50.300">
    <property type="entry name" value="P-loop containing nucleotide triphosphate hydrolases"/>
    <property type="match status" value="1"/>
</dbReference>
<dbReference type="InterPro" id="IPR001650">
    <property type="entry name" value="Helicase_C-like"/>
</dbReference>
<dbReference type="InterPro" id="IPR038718">
    <property type="entry name" value="SNF2-like_sf"/>
</dbReference>
<protein>
    <submittedName>
        <fullName evidence="7">SNF2 family N-terminal domain-containing protein</fullName>
    </submittedName>
</protein>
<evidence type="ECO:0000259" key="5">
    <source>
        <dbReference type="PROSITE" id="PS51192"/>
    </source>
</evidence>
<sequence>MDYKPGTLVSVRNRNWVVQPSNNEQLLKLRPLGGTETEETGIYLPLLDAKDRPKPFQFPLPSPDKFGDISSTNVLYNAIRLSFRNGAGPFRSFGKLSFRPRAYQLVPLIMALRQEKTRILIADDVGIGKTIEALLVVKEKLERGDIDSFSVVCPPHLCDQWAKELEEKFNIDPVVIRSESISYLERKMPPDTIIFNYFPYQVISIDYIKQDKYRQTFINECPEMVVVDEAHTCAEPPGEHRNTQMRHSLIKDISNKEGQELLLLTATPHRGFETSFQSILGMLKPEFSDVEIANSDQKTRRELAKYFVQRRRGDVTKWMGEETQFPDRDFEELEYQLGNDYQVLFTDFLGYAKEMIQADTESKHIHYWTALGLLRGIISSPTAGVSMLRKRANKKEDELDEVDDETAKMLVLDDDEQDEDVEPTAVTSSLEVKQAEAQRLRNYANRLEDLGKPSKDNKVKAAIDIVGEWLQDGYNPIIFCRYISTAHYVADQIRDNLPSGYIRDTEVESVTSELADEQRKEKVEALGKQKYRVLVATDCLSEGINLQDHFTAVLHYDLPWNPNRIEQREGRVDRFGQIAPRVKTALLYGGGNPIDATVLKVLLRKARQIKKDTGISIPFPDDSKSIMEAVLNAVLLNPGSVNTDMSQLQLGFQNEVVKKGADQASLAIERAKSREEATRSIFAQRAIKPEEIKEYLVDSDEALGSPADVEKFVKDAADYIGIELRPVPNKSDQYYLNTTQLSKRLRELLPEKEKIKVGFEAPLPEDVYYLGRNHPFIEQLSQKIMGLTFQDEESPFSRMSVVRTDQVDVKTTLLLLRVRNVISKKKRNNELVAEEMVLWGYRGDPEDEDFLNHDHVKELLNKVKAVANLSQQEKKYFAEAELRDFKSEKMEESLKELTRERTEELIEAHDQYHEAVGGGRYTGVEPVLPPDVMGMYILLPAV</sequence>
<dbReference type="Gene3D" id="3.40.50.10810">
    <property type="entry name" value="Tandem AAA-ATPase domain"/>
    <property type="match status" value="1"/>
</dbReference>
<evidence type="ECO:0000313" key="7">
    <source>
        <dbReference type="EMBL" id="SMO89996.1"/>
    </source>
</evidence>
<dbReference type="PROSITE" id="PS51194">
    <property type="entry name" value="HELICASE_CTER"/>
    <property type="match status" value="1"/>
</dbReference>
<name>A0A521F1Q1_9BACT</name>
<keyword evidence="1" id="KW-0547">Nucleotide-binding</keyword>
<evidence type="ECO:0000256" key="2">
    <source>
        <dbReference type="ARBA" id="ARBA00022801"/>
    </source>
</evidence>
<dbReference type="Proteomes" id="UP000317593">
    <property type="component" value="Unassembled WGS sequence"/>
</dbReference>
<dbReference type="CDD" id="cd18793">
    <property type="entry name" value="SF2_C_SNF"/>
    <property type="match status" value="1"/>
</dbReference>
<dbReference type="InterPro" id="IPR027417">
    <property type="entry name" value="P-loop_NTPase"/>
</dbReference>
<evidence type="ECO:0000259" key="6">
    <source>
        <dbReference type="PROSITE" id="PS51194"/>
    </source>
</evidence>
<dbReference type="OrthoDB" id="9814088at2"/>
<dbReference type="InterPro" id="IPR049730">
    <property type="entry name" value="SNF2/RAD54-like_C"/>
</dbReference>
<evidence type="ECO:0000256" key="3">
    <source>
        <dbReference type="ARBA" id="ARBA00022806"/>
    </source>
</evidence>